<dbReference type="PANTHER" id="PTHR36439">
    <property type="entry name" value="BLL4334 PROTEIN"/>
    <property type="match status" value="1"/>
</dbReference>
<dbReference type="Pfam" id="PF08002">
    <property type="entry name" value="DUF1697"/>
    <property type="match status" value="1"/>
</dbReference>
<reference evidence="1 2" key="1">
    <citation type="submission" date="2019-07" db="EMBL/GenBank/DDBJ databases">
        <title>R&amp;d 2014.</title>
        <authorList>
            <person name="Klenk H.-P."/>
        </authorList>
    </citation>
    <scope>NUCLEOTIDE SEQUENCE [LARGE SCALE GENOMIC DNA]</scope>
    <source>
        <strain evidence="1 2">DSM 43194</strain>
    </source>
</reference>
<dbReference type="Proteomes" id="UP000317303">
    <property type="component" value="Unassembled WGS sequence"/>
</dbReference>
<sequence length="189" mass="20661">MERVYRGTVGKTWYCALLRGIGPGNPNMRNDKLRAVLDGLGFDGVASVLSSGNLVFATDDDASALEDRIQGALQQELGIGGGTIVRSRSELQALVDTDPFSGRKHGRDTYLTATFLKYHQESPESLAELDGANVSLVGYDAAARAVLAVSDHTRSSGPEFMTMLERRFGKDITTRTWLTVHRIVNRFPD</sequence>
<dbReference type="PIRSF" id="PIRSF008502">
    <property type="entry name" value="UCP008502"/>
    <property type="match status" value="1"/>
</dbReference>
<dbReference type="Gene3D" id="3.30.70.1280">
    <property type="entry name" value="SP0830-like domains"/>
    <property type="match status" value="1"/>
</dbReference>
<dbReference type="AlphaFoldDB" id="A0A660CJ32"/>
<dbReference type="EMBL" id="VLJV01000001">
    <property type="protein sequence ID" value="TWH21111.1"/>
    <property type="molecule type" value="Genomic_DNA"/>
</dbReference>
<evidence type="ECO:0000313" key="1">
    <source>
        <dbReference type="EMBL" id="TWH21111.1"/>
    </source>
</evidence>
<name>A0A660CJ32_9PSEU</name>
<keyword evidence="2" id="KW-1185">Reference proteome</keyword>
<organism evidence="1 2">
    <name type="scientific">Prauserella rugosa</name>
    <dbReference type="NCBI Taxonomy" id="43354"/>
    <lineage>
        <taxon>Bacteria</taxon>
        <taxon>Bacillati</taxon>
        <taxon>Actinomycetota</taxon>
        <taxon>Actinomycetes</taxon>
        <taxon>Pseudonocardiales</taxon>
        <taxon>Pseudonocardiaceae</taxon>
        <taxon>Prauserella</taxon>
    </lineage>
</organism>
<dbReference type="SUPFAM" id="SSF160379">
    <property type="entry name" value="SP0830-like"/>
    <property type="match status" value="1"/>
</dbReference>
<dbReference type="PANTHER" id="PTHR36439:SF1">
    <property type="entry name" value="DUF1697 DOMAIN-CONTAINING PROTEIN"/>
    <property type="match status" value="1"/>
</dbReference>
<comment type="caution">
    <text evidence="1">The sequence shown here is derived from an EMBL/GenBank/DDBJ whole genome shotgun (WGS) entry which is preliminary data.</text>
</comment>
<proteinExistence type="predicted"/>
<accession>A0A660CJ32</accession>
<gene>
    <name evidence="1" type="ORF">JD82_02965</name>
</gene>
<protein>
    <submittedName>
        <fullName evidence="1">Uncharacterized protein (DUF1697 family)</fullName>
    </submittedName>
</protein>
<evidence type="ECO:0000313" key="2">
    <source>
        <dbReference type="Proteomes" id="UP000317303"/>
    </source>
</evidence>
<dbReference type="InterPro" id="IPR012545">
    <property type="entry name" value="DUF1697"/>
</dbReference>